<protein>
    <submittedName>
        <fullName evidence="1">Genomic scaffold, ProqFM164S02</fullName>
    </submittedName>
</protein>
<name>W6QK30_PENRF</name>
<proteinExistence type="predicted"/>
<accession>W6QK30</accession>
<sequence>MIFAMASIGAIYYDDELTAASLHRMSKANTIKYCLLLVMANGTKSGDFRTFQEAASLASLLIEIIVTSRKILCLEGALMQYFVTVTPRRIYSSKATNQCSDLSGHFERRKLPPYAPESDGGDVDLLRRWQK</sequence>
<reference evidence="1" key="1">
    <citation type="journal article" date="2014" name="Nat. Commun.">
        <title>Multiple recent horizontal transfers of a large genomic region in cheese making fungi.</title>
        <authorList>
            <person name="Cheeseman K."/>
            <person name="Ropars J."/>
            <person name="Renault P."/>
            <person name="Dupont J."/>
            <person name="Gouzy J."/>
            <person name="Branca A."/>
            <person name="Abraham A.L."/>
            <person name="Ceppi M."/>
            <person name="Conseiller E."/>
            <person name="Debuchy R."/>
            <person name="Malagnac F."/>
            <person name="Goarin A."/>
            <person name="Silar P."/>
            <person name="Lacoste S."/>
            <person name="Sallet E."/>
            <person name="Bensimon A."/>
            <person name="Giraud T."/>
            <person name="Brygoo Y."/>
        </authorList>
    </citation>
    <scope>NUCLEOTIDE SEQUENCE [LARGE SCALE GENOMIC DNA]</scope>
    <source>
        <strain evidence="1">FM164</strain>
    </source>
</reference>
<dbReference type="STRING" id="1365484.W6QK30"/>
<organism evidence="1 2">
    <name type="scientific">Penicillium roqueforti (strain FM164)</name>
    <dbReference type="NCBI Taxonomy" id="1365484"/>
    <lineage>
        <taxon>Eukaryota</taxon>
        <taxon>Fungi</taxon>
        <taxon>Dikarya</taxon>
        <taxon>Ascomycota</taxon>
        <taxon>Pezizomycotina</taxon>
        <taxon>Eurotiomycetes</taxon>
        <taxon>Eurotiomycetidae</taxon>
        <taxon>Eurotiales</taxon>
        <taxon>Aspergillaceae</taxon>
        <taxon>Penicillium</taxon>
    </lineage>
</organism>
<keyword evidence="2" id="KW-1185">Reference proteome</keyword>
<evidence type="ECO:0000313" key="2">
    <source>
        <dbReference type="Proteomes" id="UP000030686"/>
    </source>
</evidence>
<dbReference type="OrthoDB" id="4481619at2759"/>
<gene>
    <name evidence="1" type="ORF">PROQFM164_S02g000086</name>
</gene>
<dbReference type="Proteomes" id="UP000030686">
    <property type="component" value="Unassembled WGS sequence"/>
</dbReference>
<dbReference type="EMBL" id="HG792016">
    <property type="protein sequence ID" value="CDM29937.1"/>
    <property type="molecule type" value="Genomic_DNA"/>
</dbReference>
<evidence type="ECO:0000313" key="1">
    <source>
        <dbReference type="EMBL" id="CDM29937.1"/>
    </source>
</evidence>
<dbReference type="AlphaFoldDB" id="W6QK30"/>